<evidence type="ECO:0000313" key="1">
    <source>
        <dbReference type="EMBL" id="ELR72149.1"/>
    </source>
</evidence>
<protein>
    <recommendedName>
        <fullName evidence="3">SusD/RagB family nutrient-binding outer membrane lipoprotein</fullName>
    </recommendedName>
</protein>
<dbReference type="OrthoDB" id="843771at2"/>
<dbReference type="Pfam" id="PF12771">
    <property type="entry name" value="SusD-like_2"/>
    <property type="match status" value="2"/>
</dbReference>
<dbReference type="InterPro" id="IPR041662">
    <property type="entry name" value="SusD-like_2"/>
</dbReference>
<dbReference type="SUPFAM" id="SSF48452">
    <property type="entry name" value="TPR-like"/>
    <property type="match status" value="1"/>
</dbReference>
<sequence>MKAIYNKAFALGLVLMMSCTSDFNELNQRPGAVTADEASGRYFLTNPQFNLFAPNRYPYWRGPLIHGDRYAGHFCFGFEGSWWTDELGYAYHGEYTNATWDWLESYLRDLDNYLDLTATGGDFENEKMHAVGLILKGLYYQKYTDIFGEIPYKQAGNPDIITPKFDTQKDIYVGILDQLDEAMTLIGEATNTGNAIEDLADNDLYYGGDLQRWKRLANTLKLRIALRAYGASGADFANGAITEALANPLIETQDESALLIKDQVISQWGSAAYGDVWHNFGLGSNWTVSKTLIDYLRDNNDPRLGKYAVPADGGTFTIPKPENGAEQKALDLMLTNLDDAGVPYTTSEVEVDGETKIEVVMPENIHYVGQPSRLNLTSYYFANYSFFSKPAEIITKAKNSGEIFPELILTSAEAYFLRAEAAVRGFGGGDANTLYQEGIRQGMLLWEVAEEDITEFLINSAIATLSGTTDDMLEQISVQRWIADYTDGFEAWAVVRKSGYPADVADGVDDSDIYGYGEINGVYPQRMRYGSNARNTNGTNLDEAISRQGPDQQDIPLWFTK</sequence>
<keyword evidence="2" id="KW-1185">Reference proteome</keyword>
<evidence type="ECO:0008006" key="3">
    <source>
        <dbReference type="Google" id="ProtNLM"/>
    </source>
</evidence>
<dbReference type="eggNOG" id="COG4198">
    <property type="taxonomic scope" value="Bacteria"/>
</dbReference>
<dbReference type="PROSITE" id="PS51257">
    <property type="entry name" value="PROKAR_LIPOPROTEIN"/>
    <property type="match status" value="1"/>
</dbReference>
<organism evidence="1 2">
    <name type="scientific">Fulvivirga imtechensis AK7</name>
    <dbReference type="NCBI Taxonomy" id="1237149"/>
    <lineage>
        <taxon>Bacteria</taxon>
        <taxon>Pseudomonadati</taxon>
        <taxon>Bacteroidota</taxon>
        <taxon>Cytophagia</taxon>
        <taxon>Cytophagales</taxon>
        <taxon>Fulvivirgaceae</taxon>
        <taxon>Fulvivirga</taxon>
    </lineage>
</organism>
<name>L8JWZ4_9BACT</name>
<gene>
    <name evidence="1" type="ORF">C900_01891</name>
</gene>
<proteinExistence type="predicted"/>
<dbReference type="STRING" id="1237149.C900_01891"/>
<dbReference type="Proteomes" id="UP000011135">
    <property type="component" value="Unassembled WGS sequence"/>
</dbReference>
<reference evidence="1 2" key="1">
    <citation type="submission" date="2012-12" db="EMBL/GenBank/DDBJ databases">
        <title>Genome assembly of Fulvivirga imtechensis AK7.</title>
        <authorList>
            <person name="Nupur N."/>
            <person name="Khatri I."/>
            <person name="Kumar R."/>
            <person name="Subramanian S."/>
            <person name="Pinnaka A."/>
        </authorList>
    </citation>
    <scope>NUCLEOTIDE SEQUENCE [LARGE SCALE GENOMIC DNA]</scope>
    <source>
        <strain evidence="1 2">AK7</strain>
    </source>
</reference>
<evidence type="ECO:0000313" key="2">
    <source>
        <dbReference type="Proteomes" id="UP000011135"/>
    </source>
</evidence>
<dbReference type="AlphaFoldDB" id="L8JWZ4"/>
<comment type="caution">
    <text evidence="1">The sequence shown here is derived from an EMBL/GenBank/DDBJ whole genome shotgun (WGS) entry which is preliminary data.</text>
</comment>
<dbReference type="EMBL" id="AMZN01000027">
    <property type="protein sequence ID" value="ELR72149.1"/>
    <property type="molecule type" value="Genomic_DNA"/>
</dbReference>
<accession>L8JWZ4</accession>
<dbReference type="InterPro" id="IPR011990">
    <property type="entry name" value="TPR-like_helical_dom_sf"/>
</dbReference>
<dbReference type="RefSeq" id="WP_009579335.1">
    <property type="nucleotide sequence ID" value="NZ_AMZN01000027.1"/>
</dbReference>
<dbReference type="PATRIC" id="fig|1237149.3.peg.1846"/>
<dbReference type="Gene3D" id="1.25.40.390">
    <property type="match status" value="1"/>
</dbReference>